<dbReference type="SUPFAM" id="SSF48464">
    <property type="entry name" value="ENTH/VHS domain"/>
    <property type="match status" value="1"/>
</dbReference>
<reference evidence="8" key="1">
    <citation type="submission" date="2022-07" db="EMBL/GenBank/DDBJ databases">
        <authorList>
            <person name="Trinca V."/>
            <person name="Uliana J.V.C."/>
            <person name="Torres T.T."/>
            <person name="Ward R.J."/>
            <person name="Monesi N."/>
        </authorList>
    </citation>
    <scope>NUCLEOTIDE SEQUENCE</scope>
    <source>
        <strain evidence="8">HSMRA1968</strain>
        <tissue evidence="8">Whole embryos</tissue>
    </source>
</reference>
<comment type="similarity">
    <text evidence="2">Belongs to the SLA2 family.</text>
</comment>
<dbReference type="OrthoDB" id="8178130at2759"/>
<evidence type="ECO:0000256" key="5">
    <source>
        <dbReference type="SAM" id="Coils"/>
    </source>
</evidence>
<dbReference type="InterPro" id="IPR013809">
    <property type="entry name" value="ENTH"/>
</dbReference>
<dbReference type="SMART" id="SM00307">
    <property type="entry name" value="ILWEQ"/>
    <property type="match status" value="1"/>
</dbReference>
<accession>A0A9Q0NEU4</accession>
<dbReference type="GO" id="GO:0048268">
    <property type="term" value="P:clathrin coat assembly"/>
    <property type="evidence" value="ECO:0007669"/>
    <property type="project" value="TreeGrafter"/>
</dbReference>
<dbReference type="InterPro" id="IPR008942">
    <property type="entry name" value="ENTH_VHS"/>
</dbReference>
<keyword evidence="5" id="KW-0175">Coiled coil</keyword>
<evidence type="ECO:0000259" key="6">
    <source>
        <dbReference type="PROSITE" id="PS50942"/>
    </source>
</evidence>
<feature type="coiled-coil region" evidence="5">
    <location>
        <begin position="341"/>
        <end position="395"/>
    </location>
</feature>
<dbReference type="Proteomes" id="UP001151699">
    <property type="component" value="Chromosome A"/>
</dbReference>
<feature type="domain" description="ENTH" evidence="6">
    <location>
        <begin position="4"/>
        <end position="132"/>
    </location>
</feature>
<dbReference type="GO" id="GO:0043325">
    <property type="term" value="F:phosphatidylinositol-3,4-bisphosphate binding"/>
    <property type="evidence" value="ECO:0007669"/>
    <property type="project" value="TreeGrafter"/>
</dbReference>
<dbReference type="Pfam" id="PF01608">
    <property type="entry name" value="I_LWEQ"/>
    <property type="match status" value="1"/>
</dbReference>
<dbReference type="Pfam" id="PF07651">
    <property type="entry name" value="ANTH"/>
    <property type="match status" value="1"/>
</dbReference>
<gene>
    <name evidence="8" type="primary">HIP1</name>
    <name evidence="8" type="ORF">Bhyg_04145</name>
</gene>
<evidence type="ECO:0000313" key="8">
    <source>
        <dbReference type="EMBL" id="KAJ6648913.1"/>
    </source>
</evidence>
<dbReference type="SMART" id="SM00273">
    <property type="entry name" value="ENTH"/>
    <property type="match status" value="1"/>
</dbReference>
<dbReference type="InterPro" id="IPR002558">
    <property type="entry name" value="ILWEQ_dom"/>
</dbReference>
<evidence type="ECO:0000256" key="2">
    <source>
        <dbReference type="ARBA" id="ARBA00010135"/>
    </source>
</evidence>
<dbReference type="GO" id="GO:0007015">
    <property type="term" value="P:actin filament organization"/>
    <property type="evidence" value="ECO:0007669"/>
    <property type="project" value="TreeGrafter"/>
</dbReference>
<dbReference type="InterPro" id="IPR035964">
    <property type="entry name" value="I/LWEQ_dom_sf"/>
</dbReference>
<evidence type="ECO:0000256" key="1">
    <source>
        <dbReference type="ARBA" id="ARBA00004496"/>
    </source>
</evidence>
<dbReference type="GO" id="GO:0030136">
    <property type="term" value="C:clathrin-coated vesicle"/>
    <property type="evidence" value="ECO:0007669"/>
    <property type="project" value="TreeGrafter"/>
</dbReference>
<dbReference type="PROSITE" id="PS50942">
    <property type="entry name" value="ENTH"/>
    <property type="match status" value="1"/>
</dbReference>
<dbReference type="PANTHER" id="PTHR10407">
    <property type="entry name" value="HUNTINGTIN INTERACTING PROTEIN 1"/>
    <property type="match status" value="1"/>
</dbReference>
<dbReference type="GO" id="GO:0030864">
    <property type="term" value="C:cortical actin cytoskeleton"/>
    <property type="evidence" value="ECO:0007669"/>
    <property type="project" value="TreeGrafter"/>
</dbReference>
<dbReference type="EMBL" id="WJQU01000001">
    <property type="protein sequence ID" value="KAJ6648913.1"/>
    <property type="molecule type" value="Genomic_DNA"/>
</dbReference>
<feature type="coiled-coil region" evidence="5">
    <location>
        <begin position="424"/>
        <end position="729"/>
    </location>
</feature>
<dbReference type="Gene3D" id="1.20.1410.10">
    <property type="entry name" value="I/LWEQ domain"/>
    <property type="match status" value="1"/>
</dbReference>
<dbReference type="SUPFAM" id="SSF90257">
    <property type="entry name" value="Myosin rod fragments"/>
    <property type="match status" value="1"/>
</dbReference>
<organism evidence="8 9">
    <name type="scientific">Pseudolycoriella hygida</name>
    <dbReference type="NCBI Taxonomy" id="35572"/>
    <lineage>
        <taxon>Eukaryota</taxon>
        <taxon>Metazoa</taxon>
        <taxon>Ecdysozoa</taxon>
        <taxon>Arthropoda</taxon>
        <taxon>Hexapoda</taxon>
        <taxon>Insecta</taxon>
        <taxon>Pterygota</taxon>
        <taxon>Neoptera</taxon>
        <taxon>Endopterygota</taxon>
        <taxon>Diptera</taxon>
        <taxon>Nematocera</taxon>
        <taxon>Sciaroidea</taxon>
        <taxon>Sciaridae</taxon>
        <taxon>Pseudolycoriella</taxon>
    </lineage>
</organism>
<dbReference type="CDD" id="cd17006">
    <property type="entry name" value="ANTH_N_HIP1_like"/>
    <property type="match status" value="1"/>
</dbReference>
<dbReference type="Gene3D" id="1.20.5.1700">
    <property type="match status" value="1"/>
</dbReference>
<dbReference type="FunFam" id="1.25.40.90:FF:000012">
    <property type="entry name" value="Huntingtin interacting protein 1-related"/>
    <property type="match status" value="1"/>
</dbReference>
<dbReference type="FunFam" id="1.20.1410.10:FF:000006">
    <property type="entry name" value="Huntingtin interacting protein"/>
    <property type="match status" value="1"/>
</dbReference>
<evidence type="ECO:0000256" key="3">
    <source>
        <dbReference type="ARBA" id="ARBA00022490"/>
    </source>
</evidence>
<dbReference type="GO" id="GO:0032051">
    <property type="term" value="F:clathrin light chain binding"/>
    <property type="evidence" value="ECO:0007669"/>
    <property type="project" value="TreeGrafter"/>
</dbReference>
<dbReference type="GO" id="GO:0080025">
    <property type="term" value="F:phosphatidylinositol-3,5-bisphosphate binding"/>
    <property type="evidence" value="ECO:0007669"/>
    <property type="project" value="TreeGrafter"/>
</dbReference>
<dbReference type="SUPFAM" id="SSF109885">
    <property type="entry name" value="I/LWEQ domain"/>
    <property type="match status" value="1"/>
</dbReference>
<keyword evidence="9" id="KW-1185">Reference proteome</keyword>
<name>A0A9Q0NEU4_9DIPT</name>
<dbReference type="InterPro" id="IPR011417">
    <property type="entry name" value="ANTH_dom"/>
</dbReference>
<evidence type="ECO:0000256" key="4">
    <source>
        <dbReference type="ARBA" id="ARBA00023203"/>
    </source>
</evidence>
<feature type="domain" description="I/LWEQ" evidence="7">
    <location>
        <begin position="905"/>
        <end position="1147"/>
    </location>
</feature>
<dbReference type="Gene3D" id="1.25.40.90">
    <property type="match status" value="1"/>
</dbReference>
<dbReference type="InterPro" id="IPR030224">
    <property type="entry name" value="Sla2_fam"/>
</dbReference>
<dbReference type="Gene3D" id="1.10.287.1490">
    <property type="match status" value="1"/>
</dbReference>
<dbReference type="GO" id="GO:0006897">
    <property type="term" value="P:endocytosis"/>
    <property type="evidence" value="ECO:0007669"/>
    <property type="project" value="InterPro"/>
</dbReference>
<comment type="subcellular location">
    <subcellularLocation>
        <location evidence="1">Cytoplasm</location>
    </subcellularLocation>
</comment>
<dbReference type="GO" id="GO:0051015">
    <property type="term" value="F:actin filament binding"/>
    <property type="evidence" value="ECO:0007669"/>
    <property type="project" value="TreeGrafter"/>
</dbReference>
<sequence length="1147" mass="129812">MSSFSDKDYYQLTISISKALNGIEMPLKVKHARAAIIGTFHTQGAHSLWAVCLRQPLQDNRITAWKFCHLLHKVLREGHPLCCQHSMRHRAMLTELGKLWGHLNDGYGISIRHYTKLLVTKLEFHDRNPRIPGNLTLKRGELESIAGNDVNFYSITTFHVNSMTLAGQCRLSPLIPLIQDSNQLYDFLVRIMFKLHGNLPNDVLQGHRDRFRAIFTQLKSFYNQSKNLQYFVNLITVPKLPEKAPNFGSQVDFGSYTAPVVVIPEQPEEPEPEPVVDNLVDMSVVRDVETVPPVAAEPPKPTVNFENIIRERDDLIQHLQIEVDRMGKHLRIVTNEQRDAQAVLEQQITSLNSQLNDAHEELVNMRFQKEELELKAQSAEKAQIEEEKVKATEDKFQKLKVMYTHIRDEHVTLLRQHGEVSKQLVQTTKNANDAIKQKDEMQAELETIRQERSKVEEAVQQSSQDASREKNELLERLQNIEKENSSLTEKLDDLLANSSAEIAELKVNLDQIRGEYESIKNEKTEMEETIQSVDEKYKSCETAKGEVEHKLQEVLSELQELQVKADLTSKETVSLQQSVQETEETRAELQKYIEDLQAKHDILNIKNTELVEKYDVVEEEKLSLSNKIEELEREKEELTNEKEEASIEIETLKRDLIEKIHESDTLQSQVTETLTLKESEVGELKAKIEEIEQKYQDIQASSDRLQTQKDNIESDFQDLLNQQEELTEKYNSSLSTIKALESTLEDTKIRDESRMRALVETCIKSSEKLALRAISENDVASTTGTSSHFSMISEELQQVLNELSIVYDTYVADNSNVEGFARKVILGGHLIATVHVQGMTICNSSADIESGERTSDEMKKWNQNVLDLFNSLRNAHSDSNAVKSLIENVKKQLQDVTAMIHDLSKKSDGTELAGDVIEEELAGMDKAIEEAASRIEEMLSKSRASDSGIKLEVNEKILDACTALMRCIRILVQKSRLLQAEIVSLGKGTATEKEFYKRNHQWTEGLISAAKSVAQGANFLVTAANKAVSGDAKHQLDLIVAAQEIAACTAQLVVASRVKAPRESTHLAALGQASRDVTQSTGAVVATAKDCSQRLEDSQDLDLANLTVHQAKTLEMEIQVKVLELEQALQVERSRLAAFRRKNYREN</sequence>
<keyword evidence="4" id="KW-0009">Actin-binding</keyword>
<keyword evidence="3" id="KW-0963">Cytoplasm</keyword>
<dbReference type="AlphaFoldDB" id="A0A9Q0NEU4"/>
<protein>
    <submittedName>
        <fullName evidence="8">Huntingtin-interacting protein 1</fullName>
    </submittedName>
</protein>
<evidence type="ECO:0000313" key="9">
    <source>
        <dbReference type="Proteomes" id="UP001151699"/>
    </source>
</evidence>
<comment type="caution">
    <text evidence="8">The sequence shown here is derived from an EMBL/GenBank/DDBJ whole genome shotgun (WGS) entry which is preliminary data.</text>
</comment>
<feature type="coiled-coil region" evidence="5">
    <location>
        <begin position="886"/>
        <end position="941"/>
    </location>
</feature>
<dbReference type="PROSITE" id="PS50945">
    <property type="entry name" value="I_LWEQ"/>
    <property type="match status" value="1"/>
</dbReference>
<evidence type="ECO:0000259" key="7">
    <source>
        <dbReference type="PROSITE" id="PS50945"/>
    </source>
</evidence>
<dbReference type="GO" id="GO:0035615">
    <property type="term" value="F:clathrin adaptor activity"/>
    <property type="evidence" value="ECO:0007669"/>
    <property type="project" value="TreeGrafter"/>
</dbReference>
<proteinExistence type="inferred from homology"/>
<dbReference type="PANTHER" id="PTHR10407:SF15">
    <property type="entry name" value="HUNTINGTIN INTERACTING PROTEIN 1"/>
    <property type="match status" value="1"/>
</dbReference>